<dbReference type="PROSITE" id="PS50262">
    <property type="entry name" value="G_PROTEIN_RECEP_F1_2"/>
    <property type="match status" value="2"/>
</dbReference>
<keyword evidence="7 12" id="KW-0297">G-protein coupled receptor</keyword>
<keyword evidence="5" id="KW-0552">Olfaction</keyword>
<evidence type="ECO:0000256" key="2">
    <source>
        <dbReference type="ARBA" id="ARBA00022475"/>
    </source>
</evidence>
<dbReference type="PRINTS" id="PR00237">
    <property type="entry name" value="GPCRRHODOPSN"/>
</dbReference>
<evidence type="ECO:0000256" key="3">
    <source>
        <dbReference type="ARBA" id="ARBA00022606"/>
    </source>
</evidence>
<dbReference type="EMBL" id="CM004478">
    <property type="protein sequence ID" value="OCT71416.1"/>
    <property type="molecule type" value="Genomic_DNA"/>
</dbReference>
<evidence type="ECO:0000256" key="13">
    <source>
        <dbReference type="SAM" id="Phobius"/>
    </source>
</evidence>
<feature type="transmembrane region" description="Helical" evidence="13">
    <location>
        <begin position="443"/>
        <end position="466"/>
    </location>
</feature>
<evidence type="ECO:0000256" key="8">
    <source>
        <dbReference type="ARBA" id="ARBA00023136"/>
    </source>
</evidence>
<dbReference type="CDD" id="cd13954">
    <property type="entry name" value="7tmA_OR"/>
    <property type="match status" value="1"/>
</dbReference>
<dbReference type="AlphaFoldDB" id="A0A974HBH5"/>
<feature type="transmembrane region" description="Helical" evidence="13">
    <location>
        <begin position="380"/>
        <end position="402"/>
    </location>
</feature>
<keyword evidence="9 12" id="KW-0675">Receptor</keyword>
<evidence type="ECO:0000256" key="4">
    <source>
        <dbReference type="ARBA" id="ARBA00022692"/>
    </source>
</evidence>
<evidence type="ECO:0000256" key="10">
    <source>
        <dbReference type="ARBA" id="ARBA00023180"/>
    </source>
</evidence>
<dbReference type="Pfam" id="PF13853">
    <property type="entry name" value="7tm_4"/>
    <property type="match status" value="2"/>
</dbReference>
<dbReference type="SUPFAM" id="SSF81321">
    <property type="entry name" value="Family A G protein-coupled receptor-like"/>
    <property type="match status" value="2"/>
</dbReference>
<organism evidence="15 16">
    <name type="scientific">Xenopus laevis</name>
    <name type="common">African clawed frog</name>
    <dbReference type="NCBI Taxonomy" id="8355"/>
    <lineage>
        <taxon>Eukaryota</taxon>
        <taxon>Metazoa</taxon>
        <taxon>Chordata</taxon>
        <taxon>Craniata</taxon>
        <taxon>Vertebrata</taxon>
        <taxon>Euteleostomi</taxon>
        <taxon>Amphibia</taxon>
        <taxon>Batrachia</taxon>
        <taxon>Anura</taxon>
        <taxon>Pipoidea</taxon>
        <taxon>Pipidae</taxon>
        <taxon>Xenopodinae</taxon>
        <taxon>Xenopus</taxon>
        <taxon>Xenopus</taxon>
    </lineage>
</organism>
<feature type="transmembrane region" description="Helical" evidence="13">
    <location>
        <begin position="304"/>
        <end position="325"/>
    </location>
</feature>
<evidence type="ECO:0000313" key="15">
    <source>
        <dbReference type="EMBL" id="OCT71416.1"/>
    </source>
</evidence>
<dbReference type="PRINTS" id="PR00245">
    <property type="entry name" value="OLFACTORYR"/>
</dbReference>
<feature type="domain" description="G-protein coupled receptors family 1 profile" evidence="14">
    <location>
        <begin position="41"/>
        <end position="290"/>
    </location>
</feature>
<proteinExistence type="inferred from homology"/>
<dbReference type="PROSITE" id="PS00237">
    <property type="entry name" value="G_PROTEIN_RECEP_F1_1"/>
    <property type="match status" value="2"/>
</dbReference>
<feature type="domain" description="G-protein coupled receptors family 1 profile" evidence="14">
    <location>
        <begin position="304"/>
        <end position="473"/>
    </location>
</feature>
<feature type="transmembrane region" description="Helical" evidence="13">
    <location>
        <begin position="238"/>
        <end position="261"/>
    </location>
</feature>
<evidence type="ECO:0000256" key="1">
    <source>
        <dbReference type="ARBA" id="ARBA00004651"/>
    </source>
</evidence>
<dbReference type="Proteomes" id="UP000694892">
    <property type="component" value="Chromosome 7L"/>
</dbReference>
<keyword evidence="3" id="KW-0716">Sensory transduction</keyword>
<dbReference type="InterPro" id="IPR017452">
    <property type="entry name" value="GPCR_Rhodpsn_7TM"/>
</dbReference>
<name>A0A974HBH5_XENLA</name>
<feature type="transmembrane region" description="Helical" evidence="13">
    <location>
        <begin position="205"/>
        <end position="226"/>
    </location>
</feature>
<keyword evidence="8 13" id="KW-0472">Membrane</keyword>
<feature type="transmembrane region" description="Helical" evidence="13">
    <location>
        <begin position="140"/>
        <end position="162"/>
    </location>
</feature>
<feature type="transmembrane region" description="Helical" evidence="13">
    <location>
        <begin position="61"/>
        <end position="81"/>
    </location>
</feature>
<feature type="transmembrane region" description="Helical" evidence="13">
    <location>
        <begin position="273"/>
        <end position="292"/>
    </location>
</feature>
<evidence type="ECO:0000256" key="6">
    <source>
        <dbReference type="ARBA" id="ARBA00022989"/>
    </source>
</evidence>
<dbReference type="PANTHER" id="PTHR26452">
    <property type="entry name" value="OLFACTORY RECEPTOR"/>
    <property type="match status" value="1"/>
</dbReference>
<keyword evidence="11 12" id="KW-0807">Transducer</keyword>
<evidence type="ECO:0000256" key="11">
    <source>
        <dbReference type="ARBA" id="ARBA00023224"/>
    </source>
</evidence>
<evidence type="ECO:0000313" key="16">
    <source>
        <dbReference type="Proteomes" id="UP000694892"/>
    </source>
</evidence>
<feature type="transmembrane region" description="Helical" evidence="13">
    <location>
        <begin position="101"/>
        <end position="120"/>
    </location>
</feature>
<dbReference type="Gene3D" id="1.20.1070.10">
    <property type="entry name" value="Rhodopsin 7-helix transmembrane proteins"/>
    <property type="match status" value="2"/>
</dbReference>
<evidence type="ECO:0000256" key="7">
    <source>
        <dbReference type="ARBA" id="ARBA00023040"/>
    </source>
</evidence>
<dbReference type="Pfam" id="PF00001">
    <property type="entry name" value="7tm_1"/>
    <property type="match status" value="1"/>
</dbReference>
<comment type="similarity">
    <text evidence="12">Belongs to the G-protein coupled receptor 1 family.</text>
</comment>
<reference evidence="16" key="1">
    <citation type="journal article" date="2016" name="Nature">
        <title>Genome evolution in the allotetraploid frog Xenopus laevis.</title>
        <authorList>
            <person name="Session A.M."/>
            <person name="Uno Y."/>
            <person name="Kwon T."/>
            <person name="Chapman J.A."/>
            <person name="Toyoda A."/>
            <person name="Takahashi S."/>
            <person name="Fukui A."/>
            <person name="Hikosaka A."/>
            <person name="Suzuki A."/>
            <person name="Kondo M."/>
            <person name="van Heeringen S.J."/>
            <person name="Quigley I."/>
            <person name="Heinz S."/>
            <person name="Ogino H."/>
            <person name="Ochi H."/>
            <person name="Hellsten U."/>
            <person name="Lyons J.B."/>
            <person name="Simakov O."/>
            <person name="Putnam N."/>
            <person name="Stites J."/>
            <person name="Kuroki Y."/>
            <person name="Tanaka T."/>
            <person name="Michiue T."/>
            <person name="Watanabe M."/>
            <person name="Bogdanovic O."/>
            <person name="Lister R."/>
            <person name="Georgiou G."/>
            <person name="Paranjpe S.S."/>
            <person name="van Kruijsbergen I."/>
            <person name="Shu S."/>
            <person name="Carlson J."/>
            <person name="Kinoshita T."/>
            <person name="Ohta Y."/>
            <person name="Mawaribuchi S."/>
            <person name="Jenkins J."/>
            <person name="Grimwood J."/>
            <person name="Schmutz J."/>
            <person name="Mitros T."/>
            <person name="Mozaffari S.V."/>
            <person name="Suzuki Y."/>
            <person name="Haramoto Y."/>
            <person name="Yamamoto T.S."/>
            <person name="Takagi C."/>
            <person name="Heald R."/>
            <person name="Miller K."/>
            <person name="Haudenschild C."/>
            <person name="Kitzman J."/>
            <person name="Nakayama T."/>
            <person name="Izutsu Y."/>
            <person name="Robert J."/>
            <person name="Fortriede J."/>
            <person name="Burns K."/>
            <person name="Lotay V."/>
            <person name="Karimi K."/>
            <person name="Yasuoka Y."/>
            <person name="Dichmann D.S."/>
            <person name="Flajnik M.F."/>
            <person name="Houston D.W."/>
            <person name="Shendure J."/>
            <person name="DuPasquier L."/>
            <person name="Vize P.D."/>
            <person name="Zorn A.M."/>
            <person name="Ito M."/>
            <person name="Marcotte E.M."/>
            <person name="Wallingford J.B."/>
            <person name="Ito Y."/>
            <person name="Asashima M."/>
            <person name="Ueno N."/>
            <person name="Matsuda Y."/>
            <person name="Veenstra G.J."/>
            <person name="Fujiyama A."/>
            <person name="Harland R.M."/>
            <person name="Taira M."/>
            <person name="Rokhsar D.S."/>
        </authorList>
    </citation>
    <scope>NUCLEOTIDE SEQUENCE [LARGE SCALE GENOMIC DNA]</scope>
    <source>
        <strain evidence="16">J</strain>
    </source>
</reference>
<dbReference type="OMA" id="CASHIVN"/>
<evidence type="ECO:0000259" key="14">
    <source>
        <dbReference type="PROSITE" id="PS50262"/>
    </source>
</evidence>
<feature type="transmembrane region" description="Helical" evidence="13">
    <location>
        <begin position="25"/>
        <end position="49"/>
    </location>
</feature>
<evidence type="ECO:0000256" key="9">
    <source>
        <dbReference type="ARBA" id="ARBA00023170"/>
    </source>
</evidence>
<dbReference type="InterPro" id="IPR000276">
    <property type="entry name" value="GPCR_Rhodpsn"/>
</dbReference>
<keyword evidence="2" id="KW-1003">Cell membrane</keyword>
<dbReference type="FunFam" id="1.20.1070.10:FF:000010">
    <property type="entry name" value="Olfactory receptor"/>
    <property type="match status" value="1"/>
</dbReference>
<keyword evidence="10" id="KW-0325">Glycoprotein</keyword>
<comment type="subcellular location">
    <subcellularLocation>
        <location evidence="1">Cell membrane</location>
        <topology evidence="1">Multi-pass membrane protein</topology>
    </subcellularLocation>
</comment>
<evidence type="ECO:0000256" key="12">
    <source>
        <dbReference type="RuleBase" id="RU000688"/>
    </source>
</evidence>
<dbReference type="GO" id="GO:0004984">
    <property type="term" value="F:olfactory receptor activity"/>
    <property type="evidence" value="ECO:0007669"/>
    <property type="project" value="InterPro"/>
</dbReference>
<keyword evidence="4 12" id="KW-0812">Transmembrane</keyword>
<keyword evidence="6 13" id="KW-1133">Transmembrane helix</keyword>
<feature type="transmembrane region" description="Helical" evidence="13">
    <location>
        <begin position="331"/>
        <end position="359"/>
    </location>
</feature>
<feature type="transmembrane region" description="Helical" evidence="13">
    <location>
        <begin position="408"/>
        <end position="431"/>
    </location>
</feature>
<gene>
    <name evidence="15" type="ORF">XELAEV_18034396mg</name>
</gene>
<accession>A0A974HBH5</accession>
<evidence type="ECO:0000256" key="5">
    <source>
        <dbReference type="ARBA" id="ARBA00022725"/>
    </source>
</evidence>
<dbReference type="InterPro" id="IPR000725">
    <property type="entry name" value="Olfact_rcpt"/>
</dbReference>
<protein>
    <recommendedName>
        <fullName evidence="14">G-protein coupled receptors family 1 profile domain-containing protein</fullName>
    </recommendedName>
</protein>
<dbReference type="GO" id="GO:0004930">
    <property type="term" value="F:G protein-coupled receptor activity"/>
    <property type="evidence" value="ECO:0007669"/>
    <property type="project" value="UniProtKB-KW"/>
</dbReference>
<sequence length="473" mass="53619">MVAPSQENASGFIIQGFSETPELQISLFVLFLVIYLIILLGNLIIFLVISYSPHLHTPMYLFLQNLSIIDISFTTNILPNLLHILLTQQNNISFLGCMTQMYVFVALAASEYFLLTAMAYDRYVAICDPLHYISRMSMKYCAWLITAAYAVGFVDTVGHLVLISKLSYCASHIVNHFFCDMAPLLKLSCSSTFSVELLFYIEGTLIFFNCFLLTLTSYIFIISAILKIQSSEGQQKAFSTCASHLTCVMTLYGTVFCLYMRPQKSYSLKSDKFFSLLYIVLGPILNPLIYTMKNKEFKASLNNNLSIIDICFTSNILPNLLHILLTQQNNISFLGCMTQMYVFMMLANSEYFLLTAMAYDRYVTICDPLHYIARMSRKHCAWLITAAFTVGFVDPVNIFVFIAKLSYWTLLGFRSVLLTLTSYIFIISAILKIQSSEGRQKAFSTCASHLTCVIILYGTVICLYVRPTTSYSK</sequence>
<dbReference type="InterPro" id="IPR050516">
    <property type="entry name" value="Olfactory_GPCR"/>
</dbReference>
<dbReference type="GO" id="GO:0005886">
    <property type="term" value="C:plasma membrane"/>
    <property type="evidence" value="ECO:0007669"/>
    <property type="project" value="UniProtKB-SubCell"/>
</dbReference>